<dbReference type="Proteomes" id="UP000288587">
    <property type="component" value="Unassembled WGS sequence"/>
</dbReference>
<comment type="caution">
    <text evidence="1">The sequence shown here is derived from an EMBL/GenBank/DDBJ whole genome shotgun (WGS) entry which is preliminary data.</text>
</comment>
<protein>
    <submittedName>
        <fullName evidence="1">MSHA biogenesis protein MshP</fullName>
    </submittedName>
</protein>
<dbReference type="RefSeq" id="WP_127682716.1">
    <property type="nucleotide sequence ID" value="NZ_SACM01000002.1"/>
</dbReference>
<dbReference type="EMBL" id="SACM01000002">
    <property type="protein sequence ID" value="RVT86221.1"/>
    <property type="molecule type" value="Genomic_DNA"/>
</dbReference>
<accession>A0A437LLL8</accession>
<evidence type="ECO:0000313" key="2">
    <source>
        <dbReference type="Proteomes" id="UP000288587"/>
    </source>
</evidence>
<proteinExistence type="predicted"/>
<gene>
    <name evidence="1" type="ORF">EOD73_09310</name>
</gene>
<dbReference type="OrthoDB" id="8757684at2"/>
<dbReference type="AlphaFoldDB" id="A0A437LLL8"/>
<name>A0A437LLL8_9BURK</name>
<organism evidence="1 2">
    <name type="scientific">Inhella crocodyli</name>
    <dbReference type="NCBI Taxonomy" id="2499851"/>
    <lineage>
        <taxon>Bacteria</taxon>
        <taxon>Pseudomonadati</taxon>
        <taxon>Pseudomonadota</taxon>
        <taxon>Betaproteobacteria</taxon>
        <taxon>Burkholderiales</taxon>
        <taxon>Sphaerotilaceae</taxon>
        <taxon>Inhella</taxon>
    </lineage>
</organism>
<evidence type="ECO:0000313" key="1">
    <source>
        <dbReference type="EMBL" id="RVT86221.1"/>
    </source>
</evidence>
<sequence>MNAARIPRGLGAIGAVVVLVMLAVLAATVVRLSSGSQASLAQDLQAARAQAAVRAGIDWGLFQVLKGGWIGCSATQTQTLDLVADTGMRVTVSCSGRSYNEGESSPGVARVVRVYRVQAVACNGSAACPDNTAAAGAQYVERAREVSVTD</sequence>
<keyword evidence="2" id="KW-1185">Reference proteome</keyword>
<reference evidence="1 2" key="1">
    <citation type="submission" date="2019-01" db="EMBL/GenBank/DDBJ databases">
        <authorList>
            <person name="Chen W.-M."/>
        </authorList>
    </citation>
    <scope>NUCLEOTIDE SEQUENCE [LARGE SCALE GENOMIC DNA]</scope>
    <source>
        <strain evidence="1 2">CCP-18</strain>
    </source>
</reference>